<keyword evidence="5" id="KW-1185">Reference proteome</keyword>
<gene>
    <name evidence="4" type="ORF">NS334_10020</name>
</gene>
<dbReference type="AlphaFoldDB" id="A0A147I213"/>
<dbReference type="GO" id="GO:0016747">
    <property type="term" value="F:acyltransferase activity, transferring groups other than amino-acyl groups"/>
    <property type="evidence" value="ECO:0007669"/>
    <property type="project" value="InterPro"/>
</dbReference>
<comment type="caution">
    <text evidence="4">The sequence shown here is derived from an EMBL/GenBank/DDBJ whole genome shotgun (WGS) entry which is preliminary data.</text>
</comment>
<dbReference type="OrthoDB" id="5197788at2"/>
<dbReference type="InterPro" id="IPR000182">
    <property type="entry name" value="GNAT_dom"/>
</dbReference>
<proteinExistence type="predicted"/>
<reference evidence="4 5" key="1">
    <citation type="journal article" date="2016" name="Front. Microbiol.">
        <title>Genomic Resource of Rice Seed Associated Bacteria.</title>
        <authorList>
            <person name="Midha S."/>
            <person name="Bansal K."/>
            <person name="Sharma S."/>
            <person name="Kumar N."/>
            <person name="Patil P.P."/>
            <person name="Chaudhry V."/>
            <person name="Patil P.B."/>
        </authorList>
    </citation>
    <scope>NUCLEOTIDE SEQUENCE [LARGE SCALE GENOMIC DNA]</scope>
    <source>
        <strain evidence="4 5">NS334</strain>
    </source>
</reference>
<dbReference type="Pfam" id="PF00583">
    <property type="entry name" value="Acetyltransf_1"/>
    <property type="match status" value="1"/>
</dbReference>
<evidence type="ECO:0000256" key="1">
    <source>
        <dbReference type="ARBA" id="ARBA00022679"/>
    </source>
</evidence>
<accession>A0A147I213</accession>
<dbReference type="Proteomes" id="UP000074310">
    <property type="component" value="Unassembled WGS sequence"/>
</dbReference>
<evidence type="ECO:0000256" key="2">
    <source>
        <dbReference type="ARBA" id="ARBA00023315"/>
    </source>
</evidence>
<dbReference type="InterPro" id="IPR016181">
    <property type="entry name" value="Acyl_CoA_acyltransferase"/>
</dbReference>
<dbReference type="RefSeq" id="WP_058755833.1">
    <property type="nucleotide sequence ID" value="NZ_LDTB01000036.1"/>
</dbReference>
<dbReference type="EMBL" id="LDTB01000036">
    <property type="protein sequence ID" value="KTT71694.1"/>
    <property type="molecule type" value="Genomic_DNA"/>
</dbReference>
<dbReference type="NCBIfam" id="NF040501">
    <property type="entry name" value="resist_ArsN2"/>
    <property type="match status" value="1"/>
</dbReference>
<evidence type="ECO:0000313" key="5">
    <source>
        <dbReference type="Proteomes" id="UP000074310"/>
    </source>
</evidence>
<organism evidence="4 5">
    <name type="scientific">Sphingomonas endophytica</name>
    <dbReference type="NCBI Taxonomy" id="869719"/>
    <lineage>
        <taxon>Bacteria</taxon>
        <taxon>Pseudomonadati</taxon>
        <taxon>Pseudomonadota</taxon>
        <taxon>Alphaproteobacteria</taxon>
        <taxon>Sphingomonadales</taxon>
        <taxon>Sphingomonadaceae</taxon>
        <taxon>Sphingomonas</taxon>
    </lineage>
</organism>
<dbReference type="CDD" id="cd04301">
    <property type="entry name" value="NAT_SF"/>
    <property type="match status" value="1"/>
</dbReference>
<dbReference type="InterPro" id="IPR050832">
    <property type="entry name" value="Bact_Acetyltransf"/>
</dbReference>
<feature type="domain" description="N-acetyltransferase" evidence="3">
    <location>
        <begin position="1"/>
        <end position="130"/>
    </location>
</feature>
<name>A0A147I213_9SPHN</name>
<keyword evidence="2" id="KW-0012">Acyltransferase</keyword>
<evidence type="ECO:0000259" key="3">
    <source>
        <dbReference type="PROSITE" id="PS51186"/>
    </source>
</evidence>
<keyword evidence="1" id="KW-0808">Transferase</keyword>
<dbReference type="PROSITE" id="PS51186">
    <property type="entry name" value="GNAT"/>
    <property type="match status" value="1"/>
</dbReference>
<sequence length="144" mass="15390">MTELTITPLESSELGGLAQALDMAALPNSDLAEPDRMFFRFDADSLVGYGGLEGRGTDRLLRSIVILGNHRGHGLGRTLVATLEQQARDLGICRLHLLTTTAAPFFRALGYIDADRDAAPPAIAASREFTSLCPASASYLAKTL</sequence>
<evidence type="ECO:0000313" key="4">
    <source>
        <dbReference type="EMBL" id="KTT71694.1"/>
    </source>
</evidence>
<dbReference type="PANTHER" id="PTHR43877">
    <property type="entry name" value="AMINOALKYLPHOSPHONATE N-ACETYLTRANSFERASE-RELATED-RELATED"/>
    <property type="match status" value="1"/>
</dbReference>
<dbReference type="Gene3D" id="3.40.630.30">
    <property type="match status" value="1"/>
</dbReference>
<dbReference type="PATRIC" id="fig|869719.3.peg.1868"/>
<protein>
    <submittedName>
        <fullName evidence="4">Tyrosine protein phosphatase</fullName>
    </submittedName>
</protein>
<dbReference type="SUPFAM" id="SSF55729">
    <property type="entry name" value="Acyl-CoA N-acyltransferases (Nat)"/>
    <property type="match status" value="1"/>
</dbReference>